<dbReference type="SUPFAM" id="SSF57850">
    <property type="entry name" value="RING/U-box"/>
    <property type="match status" value="1"/>
</dbReference>
<evidence type="ECO:0000256" key="2">
    <source>
        <dbReference type="ARBA" id="ARBA00022771"/>
    </source>
</evidence>
<evidence type="ECO:0000313" key="7">
    <source>
        <dbReference type="Proteomes" id="UP000284706"/>
    </source>
</evidence>
<proteinExistence type="predicted"/>
<keyword evidence="2 4" id="KW-0863">Zinc-finger</keyword>
<dbReference type="SMART" id="SM00184">
    <property type="entry name" value="RING"/>
    <property type="match status" value="1"/>
</dbReference>
<sequence>MTITLHNVLRHLYPDVDVVTGDSAPEPPARPIPQLLSLHTDWSTRRDDLDIVLDECSELRSKILQLITENGSLSQDQSLLSAMKSFVVCPICLEIPHDRVVCLRHCGHTYCKECFETARTKFVPQIDHPPSGVECPVCCDGPALPYTSTGSVETIIHLLCAMEVVLDRRCWDTSAEKDLIEGQLDVRMLIESHAALACYESILSDLQGQCGRRSQYVQEANRLLPVIRRATSALMSSLEALDSAIEKGVNILQHLQLMHQLLYRDDGVSSMTTLLMTYTQCFRCGSLGLAVRHLRSGTVACHSCLQHTPSGRSDKLNLACEDYLDASPLMHLSLKINTLKN</sequence>
<reference evidence="6 7" key="1">
    <citation type="journal article" date="2018" name="Evol. Lett.">
        <title>Horizontal gene cluster transfer increased hallucinogenic mushroom diversity.</title>
        <authorList>
            <person name="Reynolds H.T."/>
            <person name="Vijayakumar V."/>
            <person name="Gluck-Thaler E."/>
            <person name="Korotkin H.B."/>
            <person name="Matheny P.B."/>
            <person name="Slot J.C."/>
        </authorList>
    </citation>
    <scope>NUCLEOTIDE SEQUENCE [LARGE SCALE GENOMIC DNA]</scope>
    <source>
        <strain evidence="6 7">SRW20</strain>
    </source>
</reference>
<evidence type="ECO:0000256" key="1">
    <source>
        <dbReference type="ARBA" id="ARBA00022723"/>
    </source>
</evidence>
<protein>
    <recommendedName>
        <fullName evidence="5">RING-type domain-containing protein</fullName>
    </recommendedName>
</protein>
<comment type="caution">
    <text evidence="6">The sequence shown here is derived from an EMBL/GenBank/DDBJ whole genome shotgun (WGS) entry which is preliminary data.</text>
</comment>
<dbReference type="AlphaFoldDB" id="A0A409WCR2"/>
<evidence type="ECO:0000313" key="6">
    <source>
        <dbReference type="EMBL" id="PPQ76266.1"/>
    </source>
</evidence>
<evidence type="ECO:0000256" key="3">
    <source>
        <dbReference type="ARBA" id="ARBA00022833"/>
    </source>
</evidence>
<organism evidence="6 7">
    <name type="scientific">Gymnopilus dilepis</name>
    <dbReference type="NCBI Taxonomy" id="231916"/>
    <lineage>
        <taxon>Eukaryota</taxon>
        <taxon>Fungi</taxon>
        <taxon>Dikarya</taxon>
        <taxon>Basidiomycota</taxon>
        <taxon>Agaricomycotina</taxon>
        <taxon>Agaricomycetes</taxon>
        <taxon>Agaricomycetidae</taxon>
        <taxon>Agaricales</taxon>
        <taxon>Agaricineae</taxon>
        <taxon>Hymenogastraceae</taxon>
        <taxon>Gymnopilus</taxon>
    </lineage>
</organism>
<keyword evidence="7" id="KW-1185">Reference proteome</keyword>
<dbReference type="InParanoid" id="A0A409WCR2"/>
<dbReference type="PROSITE" id="PS50089">
    <property type="entry name" value="ZF_RING_2"/>
    <property type="match status" value="1"/>
</dbReference>
<dbReference type="Gene3D" id="3.30.40.10">
    <property type="entry name" value="Zinc/RING finger domain, C3HC4 (zinc finger)"/>
    <property type="match status" value="1"/>
</dbReference>
<dbReference type="GO" id="GO:0008270">
    <property type="term" value="F:zinc ion binding"/>
    <property type="evidence" value="ECO:0007669"/>
    <property type="project" value="UniProtKB-KW"/>
</dbReference>
<dbReference type="EMBL" id="NHYE01005179">
    <property type="protein sequence ID" value="PPQ76266.1"/>
    <property type="molecule type" value="Genomic_DNA"/>
</dbReference>
<dbReference type="InterPro" id="IPR013083">
    <property type="entry name" value="Znf_RING/FYVE/PHD"/>
</dbReference>
<dbReference type="InterPro" id="IPR001841">
    <property type="entry name" value="Znf_RING"/>
</dbReference>
<dbReference type="InterPro" id="IPR018957">
    <property type="entry name" value="Znf_C3HC4_RING-type"/>
</dbReference>
<gene>
    <name evidence="6" type="ORF">CVT26_009840</name>
</gene>
<keyword evidence="3" id="KW-0862">Zinc</keyword>
<feature type="domain" description="RING-type" evidence="5">
    <location>
        <begin position="89"/>
        <end position="138"/>
    </location>
</feature>
<dbReference type="Pfam" id="PF00097">
    <property type="entry name" value="zf-C3HC4"/>
    <property type="match status" value="1"/>
</dbReference>
<keyword evidence="1" id="KW-0479">Metal-binding</keyword>
<name>A0A409WCR2_9AGAR</name>
<evidence type="ECO:0000256" key="4">
    <source>
        <dbReference type="PROSITE-ProRule" id="PRU00175"/>
    </source>
</evidence>
<accession>A0A409WCR2</accession>
<dbReference type="Proteomes" id="UP000284706">
    <property type="component" value="Unassembled WGS sequence"/>
</dbReference>
<evidence type="ECO:0000259" key="5">
    <source>
        <dbReference type="PROSITE" id="PS50089"/>
    </source>
</evidence>